<evidence type="ECO:0000313" key="11">
    <source>
        <dbReference type="Proteomes" id="UP001377567"/>
    </source>
</evidence>
<comment type="function">
    <text evidence="6">Plays a role in transport between endoplasmic reticulum and Golgi.</text>
</comment>
<dbReference type="EMBL" id="BTGD01000002">
    <property type="protein sequence ID" value="GMM54403.1"/>
    <property type="molecule type" value="Genomic_DNA"/>
</dbReference>
<gene>
    <name evidence="9" type="ORF">DAKH74_010190</name>
    <name evidence="10" type="ORF">DAKH74_057320</name>
</gene>
<dbReference type="InterPro" id="IPR012936">
    <property type="entry name" value="Erv_C"/>
</dbReference>
<keyword evidence="6" id="KW-0931">ER-Golgi transport</keyword>
<feature type="domain" description="Endoplasmic reticulum vesicle transporter N-terminal" evidence="8">
    <location>
        <begin position="9"/>
        <end position="95"/>
    </location>
</feature>
<dbReference type="GO" id="GO:0006888">
    <property type="term" value="P:endoplasmic reticulum to Golgi vesicle-mediated transport"/>
    <property type="evidence" value="ECO:0007669"/>
    <property type="project" value="UniProtKB-UniRule"/>
</dbReference>
<keyword evidence="11" id="KW-1185">Reference proteome</keyword>
<organism evidence="10 11">
    <name type="scientific">Maudiozyma humilis</name>
    <name type="common">Sour dough yeast</name>
    <name type="synonym">Kazachstania humilis</name>
    <dbReference type="NCBI Taxonomy" id="51915"/>
    <lineage>
        <taxon>Eukaryota</taxon>
        <taxon>Fungi</taxon>
        <taxon>Dikarya</taxon>
        <taxon>Ascomycota</taxon>
        <taxon>Saccharomycotina</taxon>
        <taxon>Saccharomycetes</taxon>
        <taxon>Saccharomycetales</taxon>
        <taxon>Saccharomycetaceae</taxon>
        <taxon>Maudiozyma</taxon>
    </lineage>
</organism>
<dbReference type="InterPro" id="IPR039542">
    <property type="entry name" value="Erv_N"/>
</dbReference>
<keyword evidence="6" id="KW-0256">Endoplasmic reticulum</keyword>
<dbReference type="GO" id="GO:0005789">
    <property type="term" value="C:endoplasmic reticulum membrane"/>
    <property type="evidence" value="ECO:0007669"/>
    <property type="project" value="UniProtKB-SubCell"/>
</dbReference>
<comment type="caution">
    <text evidence="6">Lacks conserved residue(s) required for the propagation of feature annotation.</text>
</comment>
<evidence type="ECO:0000313" key="9">
    <source>
        <dbReference type="EMBL" id="GMM54403.1"/>
    </source>
</evidence>
<reference evidence="10 11" key="1">
    <citation type="journal article" date="2023" name="Elife">
        <title>Identification of key yeast species and microbe-microbe interactions impacting larval growth of Drosophila in the wild.</title>
        <authorList>
            <person name="Mure A."/>
            <person name="Sugiura Y."/>
            <person name="Maeda R."/>
            <person name="Honda K."/>
            <person name="Sakurai N."/>
            <person name="Takahashi Y."/>
            <person name="Watada M."/>
            <person name="Katoh T."/>
            <person name="Gotoh A."/>
            <person name="Gotoh Y."/>
            <person name="Taniguchi I."/>
            <person name="Nakamura K."/>
            <person name="Hayashi T."/>
            <person name="Katayama T."/>
            <person name="Uemura T."/>
            <person name="Hattori Y."/>
        </authorList>
    </citation>
    <scope>NUCLEOTIDE SEQUENCE [LARGE SCALE GENOMIC DNA]</scope>
    <source>
        <strain evidence="10 11">KH-74</strain>
    </source>
</reference>
<name>A0AAV5S6N3_MAUHU</name>
<evidence type="ECO:0000256" key="3">
    <source>
        <dbReference type="ARBA" id="ARBA00022692"/>
    </source>
</evidence>
<dbReference type="GO" id="GO:0030134">
    <property type="term" value="C:COPII-coated ER to Golgi transport vesicle"/>
    <property type="evidence" value="ECO:0007669"/>
    <property type="project" value="TreeGrafter"/>
</dbReference>
<evidence type="ECO:0000256" key="5">
    <source>
        <dbReference type="ARBA" id="ARBA00023136"/>
    </source>
</evidence>
<evidence type="ECO:0000313" key="10">
    <source>
        <dbReference type="EMBL" id="GMM59115.1"/>
    </source>
</evidence>
<dbReference type="InterPro" id="IPR045888">
    <property type="entry name" value="Erv"/>
</dbReference>
<proteinExistence type="inferred from homology"/>
<evidence type="ECO:0000256" key="1">
    <source>
        <dbReference type="ARBA" id="ARBA00004141"/>
    </source>
</evidence>
<dbReference type="AlphaFoldDB" id="A0AAV5S6N3"/>
<keyword evidence="6" id="KW-0333">Golgi apparatus</keyword>
<keyword evidence="4 6" id="KW-1133">Transmembrane helix</keyword>
<evidence type="ECO:0000256" key="6">
    <source>
        <dbReference type="RuleBase" id="RU369013"/>
    </source>
</evidence>
<comment type="similarity">
    <text evidence="2 6">Belongs to the ERGIC family.</text>
</comment>
<sequence>MAKRSAIVSLDAFSKAEEDVRIRTRMGATITLACLATTTMLLLSEWWQYTRIVSQSTLVMDRHRNDKLELNLDITFPHMSCDLLNFDIIDDSGVLQYDDDLIVEGSIITGFSKIRLDTSGNELERMDYKLKDQIAQYPEDDANYCGSCYNALDQSKNDLPDTKQEDKVCCQTCDDVRRAYLDKGWSIMDGKGIRQCEREGYVDKINKHLGEGCRVKGTTLLNRISGNIHFVPGEAFQNQDGHYHDSKLYDLKTQLNFNHIINHLSFGSPLTTRQEHLRKLKLETNPLDGTLVLPHHDTHNRVFTYFAKIVPTRYEFLDGVIVETAQFSTKSQEKPVNGGKAYDDPKVKYQRGGIPGLFIYLDMSPLKVINKEQHAISWSGLLLNCITSMGGILAVGTIIDKILYKTQRTFFKKPATNKSL</sequence>
<accession>A0AAV5S6N3</accession>
<evidence type="ECO:0000256" key="4">
    <source>
        <dbReference type="ARBA" id="ARBA00022989"/>
    </source>
</evidence>
<comment type="subcellular location">
    <subcellularLocation>
        <location evidence="6">Endoplasmic reticulum membrane</location>
        <topology evidence="6">Multi-pass membrane protein</topology>
    </subcellularLocation>
    <subcellularLocation>
        <location evidence="6">Endoplasmic reticulum-Golgi intermediate compartment membrane</location>
        <topology evidence="6">Multi-pass membrane protein</topology>
    </subcellularLocation>
    <subcellularLocation>
        <location evidence="6">Golgi apparatus membrane</location>
        <topology evidence="6">Multi-pass membrane protein</topology>
    </subcellularLocation>
    <subcellularLocation>
        <location evidence="1">Membrane</location>
        <topology evidence="1">Multi-pass membrane protein</topology>
    </subcellularLocation>
</comment>
<evidence type="ECO:0000259" key="7">
    <source>
        <dbReference type="Pfam" id="PF07970"/>
    </source>
</evidence>
<keyword evidence="6" id="KW-0813">Transport</keyword>
<dbReference type="Proteomes" id="UP001377567">
    <property type="component" value="Unassembled WGS sequence"/>
</dbReference>
<dbReference type="GO" id="GO:0033116">
    <property type="term" value="C:endoplasmic reticulum-Golgi intermediate compartment membrane"/>
    <property type="evidence" value="ECO:0007669"/>
    <property type="project" value="UniProtKB-SubCell"/>
</dbReference>
<keyword evidence="5 6" id="KW-0472">Membrane</keyword>
<feature type="transmembrane region" description="Helical" evidence="6">
    <location>
        <begin position="375"/>
        <end position="399"/>
    </location>
</feature>
<dbReference type="EMBL" id="BTGD01000025">
    <property type="protein sequence ID" value="GMM59115.1"/>
    <property type="molecule type" value="Genomic_DNA"/>
</dbReference>
<keyword evidence="3 6" id="KW-0812">Transmembrane</keyword>
<dbReference type="GO" id="GO:0000139">
    <property type="term" value="C:Golgi membrane"/>
    <property type="evidence" value="ECO:0007669"/>
    <property type="project" value="UniProtKB-SubCell"/>
</dbReference>
<dbReference type="Pfam" id="PF07970">
    <property type="entry name" value="COPIIcoated_ERV"/>
    <property type="match status" value="1"/>
</dbReference>
<dbReference type="Pfam" id="PF13850">
    <property type="entry name" value="ERGIC_N"/>
    <property type="match status" value="1"/>
</dbReference>
<reference evidence="10" key="2">
    <citation type="submission" date="2023-06" db="EMBL/GenBank/DDBJ databases">
        <authorList>
            <person name="Mure A."/>
            <person name="Hattori Y."/>
        </authorList>
    </citation>
    <scope>NUCLEOTIDE SEQUENCE</scope>
    <source>
        <strain evidence="10">KH-74</strain>
    </source>
</reference>
<dbReference type="GO" id="GO:0006890">
    <property type="term" value="P:retrograde vesicle-mediated transport, Golgi to endoplasmic reticulum"/>
    <property type="evidence" value="ECO:0007669"/>
    <property type="project" value="TreeGrafter"/>
</dbReference>
<evidence type="ECO:0000259" key="8">
    <source>
        <dbReference type="Pfam" id="PF13850"/>
    </source>
</evidence>
<dbReference type="PANTHER" id="PTHR10984:SF25">
    <property type="entry name" value="ENDOPLASMIC RETICULUM-GOLGI INTERMEDIATE COMPARTMENT PROTEIN 3"/>
    <property type="match status" value="1"/>
</dbReference>
<dbReference type="PANTHER" id="PTHR10984">
    <property type="entry name" value="ENDOPLASMIC RETICULUM-GOLGI INTERMEDIATE COMPARTMENT PROTEIN"/>
    <property type="match status" value="1"/>
</dbReference>
<protein>
    <recommendedName>
        <fullName evidence="6">Endoplasmic reticulum-Golgi intermediate compartment protein</fullName>
    </recommendedName>
</protein>
<comment type="caution">
    <text evidence="10">The sequence shown here is derived from an EMBL/GenBank/DDBJ whole genome shotgun (WGS) entry which is preliminary data.</text>
</comment>
<feature type="domain" description="Endoplasmic reticulum vesicle transporter C-terminal" evidence="7">
    <location>
        <begin position="148"/>
        <end position="400"/>
    </location>
</feature>
<evidence type="ECO:0000256" key="2">
    <source>
        <dbReference type="ARBA" id="ARBA00005648"/>
    </source>
</evidence>